<evidence type="ECO:0000256" key="1">
    <source>
        <dbReference type="SAM" id="MobiDB-lite"/>
    </source>
</evidence>
<name>A0A2V4AYR0_9PSEU</name>
<proteinExistence type="predicted"/>
<dbReference type="Proteomes" id="UP000249915">
    <property type="component" value="Unassembled WGS sequence"/>
</dbReference>
<gene>
    <name evidence="2" type="ORF">BAY60_18670</name>
</gene>
<evidence type="ECO:0008006" key="4">
    <source>
        <dbReference type="Google" id="ProtNLM"/>
    </source>
</evidence>
<protein>
    <recommendedName>
        <fullName evidence="4">Choice-of-anchor B domain-containing protein</fullName>
    </recommendedName>
</protein>
<evidence type="ECO:0000313" key="3">
    <source>
        <dbReference type="Proteomes" id="UP000249915"/>
    </source>
</evidence>
<dbReference type="PANTHER" id="PTHR38787">
    <property type="entry name" value="REGULATORY P DOMAIN-CONTAINING PROTEIN"/>
    <property type="match status" value="1"/>
</dbReference>
<dbReference type="SUPFAM" id="SSF51004">
    <property type="entry name" value="C-terminal (heme d1) domain of cytochrome cd1-nitrite reductase"/>
    <property type="match status" value="1"/>
</dbReference>
<feature type="region of interest" description="Disordered" evidence="1">
    <location>
        <begin position="1"/>
        <end position="30"/>
    </location>
</feature>
<dbReference type="EMBL" id="MASW01000003">
    <property type="protein sequence ID" value="PXY25401.1"/>
    <property type="molecule type" value="Genomic_DNA"/>
</dbReference>
<dbReference type="InterPro" id="IPR011048">
    <property type="entry name" value="Haem_d1_sf"/>
</dbReference>
<reference evidence="2 3" key="1">
    <citation type="submission" date="2016-07" db="EMBL/GenBank/DDBJ databases">
        <title>Draft genome sequence of Prauserella muralis DSM 45305, isolated from a mould-covered wall in an indoor environment.</title>
        <authorList>
            <person name="Ruckert C."/>
            <person name="Albersmeier A."/>
            <person name="Jiang C.-L."/>
            <person name="Jiang Y."/>
            <person name="Kalinowski J."/>
            <person name="Schneider O."/>
            <person name="Winkler A."/>
            <person name="Zotchev S.B."/>
        </authorList>
    </citation>
    <scope>NUCLEOTIDE SEQUENCE [LARGE SCALE GENOMIC DNA]</scope>
    <source>
        <strain evidence="2 3">DSM 45305</strain>
    </source>
</reference>
<accession>A0A2V4AYR0</accession>
<dbReference type="AlphaFoldDB" id="A0A2V4AYR0"/>
<sequence>MTSTCTSFEQDRGEQVGQSIGDNPSSGVPEERVVISAASGVYDVLVNPYSATDSAYDGRAALHSFKKTGKPGGPGGEVPDEPLFDIGCERGLAGPFPCQNVDLAAYLPLSAIGDAGAGNDSWGWTDPQTGREYALMGTTSGTAFVDVTEPTKPAYLGMLPSHQPVETLFASWRDVKVYRDHAYVVSEEPLYGMQVFDLTRLRGVSQPRTWTEDAHYPLFGGAHNVAINEDTGFAYAVGTAICEGGPHMVDIRDPRNPAFTGCVDEDGYTHDTQAVVYDGSDTRFSGREILFNSNEDTLTIVDVTDKANPVQLSRTTYGAASYTHQGSLTEDGRYFLLNDELDEQTFGFNTSTYMSTSPA</sequence>
<dbReference type="PANTHER" id="PTHR38787:SF3">
    <property type="entry name" value="REGULATORY P DOMAIN-CONTAINING PROTEIN"/>
    <property type="match status" value="1"/>
</dbReference>
<feature type="compositionally biased region" description="Polar residues" evidence="1">
    <location>
        <begin position="16"/>
        <end position="26"/>
    </location>
</feature>
<dbReference type="NCBIfam" id="TIGR04312">
    <property type="entry name" value="choice_anch_B"/>
    <property type="match status" value="1"/>
</dbReference>
<dbReference type="InterPro" id="IPR027589">
    <property type="entry name" value="Choice_anch_B"/>
</dbReference>
<evidence type="ECO:0000313" key="2">
    <source>
        <dbReference type="EMBL" id="PXY25401.1"/>
    </source>
</evidence>
<organism evidence="2 3">
    <name type="scientific">Prauserella muralis</name>
    <dbReference type="NCBI Taxonomy" id="588067"/>
    <lineage>
        <taxon>Bacteria</taxon>
        <taxon>Bacillati</taxon>
        <taxon>Actinomycetota</taxon>
        <taxon>Actinomycetes</taxon>
        <taxon>Pseudonocardiales</taxon>
        <taxon>Pseudonocardiaceae</taxon>
        <taxon>Prauserella</taxon>
    </lineage>
</organism>
<comment type="caution">
    <text evidence="2">The sequence shown here is derived from an EMBL/GenBank/DDBJ whole genome shotgun (WGS) entry which is preliminary data.</text>
</comment>
<dbReference type="GO" id="GO:0005576">
    <property type="term" value="C:extracellular region"/>
    <property type="evidence" value="ECO:0007669"/>
    <property type="project" value="TreeGrafter"/>
</dbReference>
<keyword evidence="3" id="KW-1185">Reference proteome</keyword>